<evidence type="ECO:0000313" key="12">
    <source>
        <dbReference type="WBParaSite" id="TASK_0000037801-mRNA-1"/>
    </source>
</evidence>
<dbReference type="InterPro" id="IPR017441">
    <property type="entry name" value="Protein_kinase_ATP_BS"/>
</dbReference>
<dbReference type="GO" id="GO:0005524">
    <property type="term" value="F:ATP binding"/>
    <property type="evidence" value="ECO:0007669"/>
    <property type="project" value="UniProtKB-UniRule"/>
</dbReference>
<evidence type="ECO:0000256" key="1">
    <source>
        <dbReference type="ARBA" id="ARBA00022527"/>
    </source>
</evidence>
<keyword evidence="2" id="KW-0597">Phosphoprotein</keyword>
<dbReference type="WBParaSite" id="TASK_0000037801-mRNA-1">
    <property type="protein sequence ID" value="TASK_0000037801-mRNA-1"/>
    <property type="gene ID" value="TASK_0000037801"/>
</dbReference>
<dbReference type="InterPro" id="IPR011009">
    <property type="entry name" value="Kinase-like_dom_sf"/>
</dbReference>
<evidence type="ECO:0000256" key="4">
    <source>
        <dbReference type="ARBA" id="ARBA00022741"/>
    </source>
</evidence>
<dbReference type="Proteomes" id="UP000282613">
    <property type="component" value="Unassembled WGS sequence"/>
</dbReference>
<reference evidence="10 11" key="2">
    <citation type="submission" date="2018-11" db="EMBL/GenBank/DDBJ databases">
        <authorList>
            <consortium name="Pathogen Informatics"/>
        </authorList>
    </citation>
    <scope>NUCLEOTIDE SEQUENCE [LARGE SCALE GENOMIC DNA]</scope>
</reference>
<comment type="similarity">
    <text evidence="8">Belongs to the protein kinase superfamily.</text>
</comment>
<dbReference type="PROSITE" id="PS50011">
    <property type="entry name" value="PROTEIN_KINASE_DOM"/>
    <property type="match status" value="1"/>
</dbReference>
<reference evidence="12" key="1">
    <citation type="submission" date="2017-02" db="UniProtKB">
        <authorList>
            <consortium name="WormBaseParasite"/>
        </authorList>
    </citation>
    <scope>IDENTIFICATION</scope>
</reference>
<dbReference type="PROSITE" id="PS00108">
    <property type="entry name" value="PROTEIN_KINASE_ST"/>
    <property type="match status" value="1"/>
</dbReference>
<dbReference type="PROSITE" id="PS00107">
    <property type="entry name" value="PROTEIN_KINASE_ATP"/>
    <property type="match status" value="1"/>
</dbReference>
<dbReference type="Gene3D" id="3.30.200.20">
    <property type="entry name" value="Phosphorylase Kinase, domain 1"/>
    <property type="match status" value="1"/>
</dbReference>
<dbReference type="InterPro" id="IPR000719">
    <property type="entry name" value="Prot_kinase_dom"/>
</dbReference>
<evidence type="ECO:0000256" key="2">
    <source>
        <dbReference type="ARBA" id="ARBA00022553"/>
    </source>
</evidence>
<evidence type="ECO:0000256" key="3">
    <source>
        <dbReference type="ARBA" id="ARBA00022679"/>
    </source>
</evidence>
<feature type="domain" description="Protein kinase" evidence="9">
    <location>
        <begin position="6"/>
        <end position="247"/>
    </location>
</feature>
<dbReference type="Pfam" id="PF00069">
    <property type="entry name" value="Pkinase"/>
    <property type="match status" value="1"/>
</dbReference>
<gene>
    <name evidence="10" type="ORF">TASK_LOCUS379</name>
</gene>
<dbReference type="EMBL" id="UYRS01000047">
    <property type="protein sequence ID" value="VDK20821.1"/>
    <property type="molecule type" value="Genomic_DNA"/>
</dbReference>
<organism evidence="12">
    <name type="scientific">Taenia asiatica</name>
    <name type="common">Asian tapeworm</name>
    <dbReference type="NCBI Taxonomy" id="60517"/>
    <lineage>
        <taxon>Eukaryota</taxon>
        <taxon>Metazoa</taxon>
        <taxon>Spiralia</taxon>
        <taxon>Lophotrochozoa</taxon>
        <taxon>Platyhelminthes</taxon>
        <taxon>Cestoda</taxon>
        <taxon>Eucestoda</taxon>
        <taxon>Cyclophyllidea</taxon>
        <taxon>Taeniidae</taxon>
        <taxon>Taenia</taxon>
    </lineage>
</organism>
<evidence type="ECO:0000256" key="7">
    <source>
        <dbReference type="PROSITE-ProRule" id="PRU10141"/>
    </source>
</evidence>
<keyword evidence="4 7" id="KW-0547">Nucleotide-binding</keyword>
<dbReference type="Gene3D" id="1.10.510.10">
    <property type="entry name" value="Transferase(Phosphotransferase) domain 1"/>
    <property type="match status" value="1"/>
</dbReference>
<sequence length="385" mass="43816">MGPSDFEITKFVGIGCYSTIYDAVSTKERDRGTKYALKRIFILNASALISAIREHRTLIHLATEPDRSPFVITLYYSFRVHRSPVLVMTRGSGIDLSDLLSEVGSLEEASARFYICEVICGLEFLHAKNIIHLDIKPENILISDSGHILITDFGYAYDRSHYSGTPHFMAPEVAKKMALTTKADVWSMAILMAVMVAEDCELAKRGQWSVRNFEHLTPSLQSFFKCCLRSNHEARPSIDEVKDFPFFSDVKWDKVAACETRPPYKPSDLNLFKDETKFEFNPRDPLILQSAYGVGMPVIWRVPQFIIREDKTRHLVTLFSNYERLTDTGLSPRKIEKYYTGFNFTHPLLQASELSSLPRFFSKICGRIPLCCNSSTTSALDVRCD</sequence>
<evidence type="ECO:0000256" key="8">
    <source>
        <dbReference type="RuleBase" id="RU000304"/>
    </source>
</evidence>
<proteinExistence type="inferred from homology"/>
<evidence type="ECO:0000313" key="10">
    <source>
        <dbReference type="EMBL" id="VDK20821.1"/>
    </source>
</evidence>
<dbReference type="SMART" id="SM00220">
    <property type="entry name" value="S_TKc"/>
    <property type="match status" value="1"/>
</dbReference>
<dbReference type="GO" id="GO:0004674">
    <property type="term" value="F:protein serine/threonine kinase activity"/>
    <property type="evidence" value="ECO:0007669"/>
    <property type="project" value="UniProtKB-KW"/>
</dbReference>
<keyword evidence="6 7" id="KW-0067">ATP-binding</keyword>
<accession>A0A0R3VT37</accession>
<keyword evidence="1 8" id="KW-0723">Serine/threonine-protein kinase</keyword>
<dbReference type="SUPFAM" id="SSF56112">
    <property type="entry name" value="Protein kinase-like (PK-like)"/>
    <property type="match status" value="1"/>
</dbReference>
<name>A0A0R3VT37_TAEAS</name>
<evidence type="ECO:0000313" key="11">
    <source>
        <dbReference type="Proteomes" id="UP000282613"/>
    </source>
</evidence>
<evidence type="ECO:0000256" key="5">
    <source>
        <dbReference type="ARBA" id="ARBA00022777"/>
    </source>
</evidence>
<evidence type="ECO:0000256" key="6">
    <source>
        <dbReference type="ARBA" id="ARBA00022840"/>
    </source>
</evidence>
<feature type="binding site" evidence="7">
    <location>
        <position position="38"/>
    </location>
    <ligand>
        <name>ATP</name>
        <dbReference type="ChEBI" id="CHEBI:30616"/>
    </ligand>
</feature>
<dbReference type="STRING" id="60517.A0A0R3VT37"/>
<dbReference type="PANTHER" id="PTHR24351">
    <property type="entry name" value="RIBOSOMAL PROTEIN S6 KINASE"/>
    <property type="match status" value="1"/>
</dbReference>
<keyword evidence="11" id="KW-1185">Reference proteome</keyword>
<protein>
    <submittedName>
        <fullName evidence="12">Protein kinase domain-containing protein</fullName>
    </submittedName>
</protein>
<keyword evidence="5" id="KW-0418">Kinase</keyword>
<evidence type="ECO:0000259" key="9">
    <source>
        <dbReference type="PROSITE" id="PS50011"/>
    </source>
</evidence>
<keyword evidence="3" id="KW-0808">Transferase</keyword>
<dbReference type="InterPro" id="IPR008271">
    <property type="entry name" value="Ser/Thr_kinase_AS"/>
</dbReference>
<dbReference type="AlphaFoldDB" id="A0A0R3VT37"/>
<dbReference type="OrthoDB" id="4062651at2759"/>